<protein>
    <submittedName>
        <fullName evidence="1">Uncharacterized protein</fullName>
    </submittedName>
</protein>
<dbReference type="AlphaFoldDB" id="V4A6T3"/>
<dbReference type="RefSeq" id="XP_009060021.1">
    <property type="nucleotide sequence ID" value="XM_009061773.1"/>
</dbReference>
<sequence length="183" mass="22190">MTTQCNTLKPVRAKKNFTMLEREMVPEYDFSLKDRKWSPWQLILTSNINYSKKTDWYQYKSFYVKKNIEMLEDNNPSLFELAIQIQPGSKRHVVYNHISRCITGKTWERRLFAQRNIRKQVDKVAQRGFSFYLRRLPLTDAKMERNIVNILKKYDYAWKKIRNRRSCHRRVEIGHHLISDNSL</sequence>
<accession>V4A6T3</accession>
<evidence type="ECO:0000313" key="1">
    <source>
        <dbReference type="EMBL" id="ESO88971.1"/>
    </source>
</evidence>
<keyword evidence="2" id="KW-1185">Reference proteome</keyword>
<dbReference type="KEGG" id="lgi:LOTGIDRAFT_154039"/>
<evidence type="ECO:0000313" key="2">
    <source>
        <dbReference type="Proteomes" id="UP000030746"/>
    </source>
</evidence>
<organism evidence="1 2">
    <name type="scientific">Lottia gigantea</name>
    <name type="common">Giant owl limpet</name>
    <dbReference type="NCBI Taxonomy" id="225164"/>
    <lineage>
        <taxon>Eukaryota</taxon>
        <taxon>Metazoa</taxon>
        <taxon>Spiralia</taxon>
        <taxon>Lophotrochozoa</taxon>
        <taxon>Mollusca</taxon>
        <taxon>Gastropoda</taxon>
        <taxon>Patellogastropoda</taxon>
        <taxon>Lottioidea</taxon>
        <taxon>Lottiidae</taxon>
        <taxon>Lottia</taxon>
    </lineage>
</organism>
<reference evidence="1 2" key="1">
    <citation type="journal article" date="2013" name="Nature">
        <title>Insights into bilaterian evolution from three spiralian genomes.</title>
        <authorList>
            <person name="Simakov O."/>
            <person name="Marletaz F."/>
            <person name="Cho S.J."/>
            <person name="Edsinger-Gonzales E."/>
            <person name="Havlak P."/>
            <person name="Hellsten U."/>
            <person name="Kuo D.H."/>
            <person name="Larsson T."/>
            <person name="Lv J."/>
            <person name="Arendt D."/>
            <person name="Savage R."/>
            <person name="Osoegawa K."/>
            <person name="de Jong P."/>
            <person name="Grimwood J."/>
            <person name="Chapman J.A."/>
            <person name="Shapiro H."/>
            <person name="Aerts A."/>
            <person name="Otillar R.P."/>
            <person name="Terry A.Y."/>
            <person name="Boore J.L."/>
            <person name="Grigoriev I.V."/>
            <person name="Lindberg D.R."/>
            <person name="Seaver E.C."/>
            <person name="Weisblat D.A."/>
            <person name="Putnam N.H."/>
            <person name="Rokhsar D.S."/>
        </authorList>
    </citation>
    <scope>NUCLEOTIDE SEQUENCE [LARGE SCALE GENOMIC DNA]</scope>
</reference>
<dbReference type="Proteomes" id="UP000030746">
    <property type="component" value="Unassembled WGS sequence"/>
</dbReference>
<proteinExistence type="predicted"/>
<dbReference type="Pfam" id="PF19239">
    <property type="entry name" value="GIY_YIG_domain"/>
    <property type="match status" value="1"/>
</dbReference>
<dbReference type="CTD" id="20236199"/>
<dbReference type="GeneID" id="20236199"/>
<gene>
    <name evidence="1" type="ORF">LOTGIDRAFT_154039</name>
</gene>
<dbReference type="EMBL" id="KB202619">
    <property type="protein sequence ID" value="ESO88971.1"/>
    <property type="molecule type" value="Genomic_DNA"/>
</dbReference>
<dbReference type="HOGENOM" id="CLU_1490416_0_0_1"/>
<name>V4A6T3_LOTGI</name>